<feature type="compositionally biased region" description="Basic residues" evidence="1">
    <location>
        <begin position="1"/>
        <end position="17"/>
    </location>
</feature>
<feature type="region of interest" description="Disordered" evidence="1">
    <location>
        <begin position="1"/>
        <end position="71"/>
    </location>
</feature>
<accession>A0ABQ9VJS4</accession>
<comment type="caution">
    <text evidence="2">The sequence shown here is derived from an EMBL/GenBank/DDBJ whole genome shotgun (WGS) entry which is preliminary data.</text>
</comment>
<keyword evidence="3" id="KW-1185">Reference proteome</keyword>
<name>A0ABQ9VJS4_SAGOE</name>
<protein>
    <submittedName>
        <fullName evidence="2">Uncharacterized protein</fullName>
    </submittedName>
</protein>
<evidence type="ECO:0000313" key="3">
    <source>
        <dbReference type="Proteomes" id="UP001266305"/>
    </source>
</evidence>
<dbReference type="EMBL" id="JASSZA010000005">
    <property type="protein sequence ID" value="KAK2109607.1"/>
    <property type="molecule type" value="Genomic_DNA"/>
</dbReference>
<gene>
    <name evidence="2" type="ORF">P7K49_009353</name>
</gene>
<sequence>LAARRKGGGCRGNRHPGQRQVGAGGGVAATGKLRQEARPPRRFQHRLSLRPGVGGVAPASPAALKNQGGRATLRARPLTFLTLPAEEPRSAPNMAGGRCGSQLTALLAAWVAAAAATAGPDQAALPAEQSRVQPMTASNWTLVMEGEWMLKL</sequence>
<feature type="non-terminal residue" evidence="2">
    <location>
        <position position="1"/>
    </location>
</feature>
<reference evidence="2 3" key="1">
    <citation type="submission" date="2023-05" db="EMBL/GenBank/DDBJ databases">
        <title>B98-5 Cell Line De Novo Hybrid Assembly: An Optical Mapping Approach.</title>
        <authorList>
            <person name="Kananen K."/>
            <person name="Auerbach J.A."/>
            <person name="Kautto E."/>
            <person name="Blachly J.S."/>
        </authorList>
    </citation>
    <scope>NUCLEOTIDE SEQUENCE [LARGE SCALE GENOMIC DNA]</scope>
    <source>
        <strain evidence="2">B95-8</strain>
        <tissue evidence="2">Cell line</tissue>
    </source>
</reference>
<proteinExistence type="predicted"/>
<evidence type="ECO:0000256" key="1">
    <source>
        <dbReference type="SAM" id="MobiDB-lite"/>
    </source>
</evidence>
<organism evidence="2 3">
    <name type="scientific">Saguinus oedipus</name>
    <name type="common">Cotton-top tamarin</name>
    <name type="synonym">Oedipomidas oedipus</name>
    <dbReference type="NCBI Taxonomy" id="9490"/>
    <lineage>
        <taxon>Eukaryota</taxon>
        <taxon>Metazoa</taxon>
        <taxon>Chordata</taxon>
        <taxon>Craniata</taxon>
        <taxon>Vertebrata</taxon>
        <taxon>Euteleostomi</taxon>
        <taxon>Mammalia</taxon>
        <taxon>Eutheria</taxon>
        <taxon>Euarchontoglires</taxon>
        <taxon>Primates</taxon>
        <taxon>Haplorrhini</taxon>
        <taxon>Platyrrhini</taxon>
        <taxon>Cebidae</taxon>
        <taxon>Callitrichinae</taxon>
        <taxon>Saguinus</taxon>
    </lineage>
</organism>
<dbReference type="Proteomes" id="UP001266305">
    <property type="component" value="Unassembled WGS sequence"/>
</dbReference>
<evidence type="ECO:0000313" key="2">
    <source>
        <dbReference type="EMBL" id="KAK2109607.1"/>
    </source>
</evidence>